<evidence type="ECO:0000313" key="1">
    <source>
        <dbReference type="EMBL" id="MFD0928110.1"/>
    </source>
</evidence>
<proteinExistence type="predicted"/>
<gene>
    <name evidence="1" type="ORF">ACFQ04_20445</name>
</gene>
<accession>A0ABW3GEF1</accession>
<comment type="caution">
    <text evidence="1">The sequence shown here is derived from an EMBL/GenBank/DDBJ whole genome shotgun (WGS) entry which is preliminary data.</text>
</comment>
<dbReference type="EMBL" id="JBHTIL010000009">
    <property type="protein sequence ID" value="MFD0928110.1"/>
    <property type="molecule type" value="Genomic_DNA"/>
</dbReference>
<reference evidence="2" key="1">
    <citation type="journal article" date="2019" name="Int. J. Syst. Evol. Microbiol.">
        <title>The Global Catalogue of Microorganisms (GCM) 10K type strain sequencing project: providing services to taxonomists for standard genome sequencing and annotation.</title>
        <authorList>
            <consortium name="The Broad Institute Genomics Platform"/>
            <consortium name="The Broad Institute Genome Sequencing Center for Infectious Disease"/>
            <person name="Wu L."/>
            <person name="Ma J."/>
        </authorList>
    </citation>
    <scope>NUCLEOTIDE SEQUENCE [LARGE SCALE GENOMIC DNA]</scope>
    <source>
        <strain evidence="2">CCUG 50873</strain>
    </source>
</reference>
<name>A0ABW3GEF1_9NOCA</name>
<evidence type="ECO:0000313" key="2">
    <source>
        <dbReference type="Proteomes" id="UP001597068"/>
    </source>
</evidence>
<dbReference type="Proteomes" id="UP001597068">
    <property type="component" value="Unassembled WGS sequence"/>
</dbReference>
<organism evidence="1 2">
    <name type="scientific">Williamsia deligens</name>
    <dbReference type="NCBI Taxonomy" id="321325"/>
    <lineage>
        <taxon>Bacteria</taxon>
        <taxon>Bacillati</taxon>
        <taxon>Actinomycetota</taxon>
        <taxon>Actinomycetes</taxon>
        <taxon>Mycobacteriales</taxon>
        <taxon>Nocardiaceae</taxon>
        <taxon>Williamsia</taxon>
    </lineage>
</organism>
<evidence type="ECO:0008006" key="3">
    <source>
        <dbReference type="Google" id="ProtNLM"/>
    </source>
</evidence>
<protein>
    <recommendedName>
        <fullName evidence="3">Holin</fullName>
    </recommendedName>
</protein>
<sequence>MTVRVPFAAQARASLTRLWRLEPVRTALAPLIATAVVAGLAKAGVDGSLAGIIATVVLGALGLTAQEIARANVTPQAKVPDLVRGAARDTLTEVVNDAASQLRTVDPTVSQALDSVITTVERRVGKHRA</sequence>
<keyword evidence="2" id="KW-1185">Reference proteome</keyword>
<dbReference type="RefSeq" id="WP_253649245.1">
    <property type="nucleotide sequence ID" value="NZ_BAAAMO010000012.1"/>
</dbReference>